<feature type="transmembrane region" description="Helical" evidence="5">
    <location>
        <begin position="130"/>
        <end position="153"/>
    </location>
</feature>
<evidence type="ECO:0000256" key="4">
    <source>
        <dbReference type="ARBA" id="ARBA00023136"/>
    </source>
</evidence>
<evidence type="ECO:0000256" key="5">
    <source>
        <dbReference type="SAM" id="Phobius"/>
    </source>
</evidence>
<accession>F0YBM7</accession>
<dbReference type="eggNOG" id="KOG0236">
    <property type="taxonomic scope" value="Eukaryota"/>
</dbReference>
<feature type="non-terminal residue" evidence="7">
    <location>
        <position position="580"/>
    </location>
</feature>
<dbReference type="KEGG" id="aaf:AURANDRAFT_903"/>
<keyword evidence="3 5" id="KW-1133">Transmembrane helix</keyword>
<dbReference type="Proteomes" id="UP000002729">
    <property type="component" value="Unassembled WGS sequence"/>
</dbReference>
<feature type="transmembrane region" description="Helical" evidence="5">
    <location>
        <begin position="374"/>
        <end position="392"/>
    </location>
</feature>
<feature type="transmembrane region" description="Helical" evidence="5">
    <location>
        <begin position="348"/>
        <end position="368"/>
    </location>
</feature>
<evidence type="ECO:0000256" key="1">
    <source>
        <dbReference type="ARBA" id="ARBA00004141"/>
    </source>
</evidence>
<dbReference type="SUPFAM" id="SSF52091">
    <property type="entry name" value="SpoIIaa-like"/>
    <property type="match status" value="1"/>
</dbReference>
<feature type="transmembrane region" description="Helical" evidence="5">
    <location>
        <begin position="104"/>
        <end position="123"/>
    </location>
</feature>
<feature type="transmembrane region" description="Helical" evidence="5">
    <location>
        <begin position="42"/>
        <end position="65"/>
    </location>
</feature>
<evidence type="ECO:0000259" key="6">
    <source>
        <dbReference type="PROSITE" id="PS50801"/>
    </source>
</evidence>
<dbReference type="InterPro" id="IPR002645">
    <property type="entry name" value="STAS_dom"/>
</dbReference>
<evidence type="ECO:0000313" key="8">
    <source>
        <dbReference type="Proteomes" id="UP000002729"/>
    </source>
</evidence>
<dbReference type="NCBIfam" id="TIGR00815">
    <property type="entry name" value="sulP"/>
    <property type="match status" value="1"/>
</dbReference>
<dbReference type="InterPro" id="IPR001902">
    <property type="entry name" value="SLC26A/SulP_fam"/>
</dbReference>
<keyword evidence="8" id="KW-1185">Reference proteome</keyword>
<protein>
    <recommendedName>
        <fullName evidence="6">STAS domain-containing protein</fullName>
    </recommendedName>
</protein>
<dbReference type="CDD" id="cd07042">
    <property type="entry name" value="STAS_SulP_like_sulfate_transporter"/>
    <property type="match status" value="1"/>
</dbReference>
<dbReference type="PANTHER" id="PTHR11814">
    <property type="entry name" value="SULFATE TRANSPORTER"/>
    <property type="match status" value="1"/>
</dbReference>
<dbReference type="OMA" id="PALYWIP"/>
<feature type="non-terminal residue" evidence="7">
    <location>
        <position position="1"/>
    </location>
</feature>
<dbReference type="GO" id="GO:0016020">
    <property type="term" value="C:membrane"/>
    <property type="evidence" value="ECO:0007669"/>
    <property type="project" value="UniProtKB-SubCell"/>
</dbReference>
<dbReference type="GeneID" id="20229333"/>
<comment type="subcellular location">
    <subcellularLocation>
        <location evidence="1">Membrane</location>
        <topology evidence="1">Multi-pass membrane protein</topology>
    </subcellularLocation>
</comment>
<evidence type="ECO:0000256" key="2">
    <source>
        <dbReference type="ARBA" id="ARBA00022692"/>
    </source>
</evidence>
<evidence type="ECO:0000313" key="7">
    <source>
        <dbReference type="EMBL" id="EGB07373.1"/>
    </source>
</evidence>
<dbReference type="InterPro" id="IPR011547">
    <property type="entry name" value="SLC26A/SulP_dom"/>
</dbReference>
<dbReference type="Pfam" id="PF00916">
    <property type="entry name" value="Sulfate_transp"/>
    <property type="match status" value="1"/>
</dbReference>
<dbReference type="RefSeq" id="XP_009037797.1">
    <property type="nucleotide sequence ID" value="XM_009039549.1"/>
</dbReference>
<organism evidence="8">
    <name type="scientific">Aureococcus anophagefferens</name>
    <name type="common">Harmful bloom alga</name>
    <dbReference type="NCBI Taxonomy" id="44056"/>
    <lineage>
        <taxon>Eukaryota</taxon>
        <taxon>Sar</taxon>
        <taxon>Stramenopiles</taxon>
        <taxon>Ochrophyta</taxon>
        <taxon>Pelagophyceae</taxon>
        <taxon>Pelagomonadales</taxon>
        <taxon>Pelagomonadaceae</taxon>
        <taxon>Aureococcus</taxon>
    </lineage>
</organism>
<dbReference type="PROSITE" id="PS50801">
    <property type="entry name" value="STAS"/>
    <property type="match status" value="1"/>
</dbReference>
<feature type="transmembrane region" description="Helical" evidence="5">
    <location>
        <begin position="404"/>
        <end position="435"/>
    </location>
</feature>
<feature type="transmembrane region" description="Helical" evidence="5">
    <location>
        <begin position="216"/>
        <end position="236"/>
    </location>
</feature>
<feature type="domain" description="STAS" evidence="6">
    <location>
        <begin position="470"/>
        <end position="577"/>
    </location>
</feature>
<dbReference type="EMBL" id="GL833131">
    <property type="protein sequence ID" value="EGB07373.1"/>
    <property type="molecule type" value="Genomic_DNA"/>
</dbReference>
<dbReference type="Pfam" id="PF01740">
    <property type="entry name" value="STAS"/>
    <property type="match status" value="1"/>
</dbReference>
<keyword evidence="2 5" id="KW-0812">Transmembrane</keyword>
<feature type="transmembrane region" description="Helical" evidence="5">
    <location>
        <begin position="274"/>
        <end position="293"/>
    </location>
</feature>
<name>F0YBM7_AURAN</name>
<dbReference type="AlphaFoldDB" id="F0YBM7"/>
<gene>
    <name evidence="7" type="ORF">AURANDRAFT_903</name>
</gene>
<evidence type="ECO:0000256" key="3">
    <source>
        <dbReference type="ARBA" id="ARBA00022989"/>
    </source>
</evidence>
<feature type="transmembrane region" description="Helical" evidence="5">
    <location>
        <begin position="6"/>
        <end position="30"/>
    </location>
</feature>
<keyword evidence="4 5" id="KW-0472">Membrane</keyword>
<dbReference type="InterPro" id="IPR036513">
    <property type="entry name" value="STAS_dom_sf"/>
</dbReference>
<sequence>FKSDIIAGVTVGVMVIPQSMSYASIAGLEYVYGLYASMTPTLIYAVTGGSGQLAVGPVAMVSLLVEAGLRDALDEDECPAYFEDDAHHRALAGDDSLAGTCPDAYAELVFVTMFFAGLIQFGGSLCKLGFLVNFLGHPVVSGFTSGAAIIIGLSQVKYWLGVALPKSQYVYVTLGLLGGKIARGEAKWMCAVLGAASYGMLWGVRKLSVDQPKRFGFLKPMGPLVVCATSLVLMVLCPQLRDDYGVEVIGLVPSGLPPSSFGVVKRDALSKASLVLPTALSAALIGFMESIAIGKSLAAKHGDELPAGQEMCAIGLANIVGSLASGYPVAGSFSRSAVSNSIGAKTPLAGFVTGMVVLLALVALPDWIRKLPKFVLASIVISSVVNLVAISEAKHLWHVQKKDFVLWVLACFGVLFLGVIYGLAIAVGVSLAIVLSESVRPQIAVLWKLPGTSIFRNVKQGESPGQFVKGVLVLRVGASMYFANVAYIKETILKLCGEFGEGDTQYVVVEMTPVMSLDSTAIHMLEDLFADLRRRGMQVCLASCGSRVEETLRRAGAQRKLGYEWFHDNVQHAVEWCVRH</sequence>
<dbReference type="Gene3D" id="3.30.750.24">
    <property type="entry name" value="STAS domain"/>
    <property type="match status" value="1"/>
</dbReference>
<dbReference type="InParanoid" id="F0YBM7"/>
<dbReference type="OrthoDB" id="288203at2759"/>
<reference evidence="7 8" key="1">
    <citation type="journal article" date="2011" name="Proc. Natl. Acad. Sci. U.S.A.">
        <title>Niche of harmful alga Aureococcus anophagefferens revealed through ecogenomics.</title>
        <authorList>
            <person name="Gobler C.J."/>
            <person name="Berry D.L."/>
            <person name="Dyhrman S.T."/>
            <person name="Wilhelm S.W."/>
            <person name="Salamov A."/>
            <person name="Lobanov A.V."/>
            <person name="Zhang Y."/>
            <person name="Collier J.L."/>
            <person name="Wurch L.L."/>
            <person name="Kustka A.B."/>
            <person name="Dill B.D."/>
            <person name="Shah M."/>
            <person name="VerBerkmoes N.C."/>
            <person name="Kuo A."/>
            <person name="Terry A."/>
            <person name="Pangilinan J."/>
            <person name="Lindquist E.A."/>
            <person name="Lucas S."/>
            <person name="Paulsen I.T."/>
            <person name="Hattenrath-Lehmann T.K."/>
            <person name="Talmage S.C."/>
            <person name="Walker E.A."/>
            <person name="Koch F."/>
            <person name="Burson A.M."/>
            <person name="Marcoval M.A."/>
            <person name="Tang Y.Z."/>
            <person name="Lecleir G.R."/>
            <person name="Coyne K.J."/>
            <person name="Berg G.M."/>
            <person name="Bertrand E.M."/>
            <person name="Saito M.A."/>
            <person name="Gladyshev V.N."/>
            <person name="Grigoriev I.V."/>
        </authorList>
    </citation>
    <scope>NUCLEOTIDE SEQUENCE [LARGE SCALE GENOMIC DNA]</scope>
    <source>
        <strain evidence="8">CCMP 1984</strain>
    </source>
</reference>
<proteinExistence type="predicted"/>
<dbReference type="GO" id="GO:0055085">
    <property type="term" value="P:transmembrane transport"/>
    <property type="evidence" value="ECO:0007669"/>
    <property type="project" value="InterPro"/>
</dbReference>